<sequence length="176" mass="18459">GKTRPTLPGNYPPAPPPARAVRVADRPRGRAQRPQLHPELEPVSRRANPAVPAPARGRPAPQAAHRRGARRAPRQDLQGAAALGRGAVRAVVPGRGCERGTGACAHDAAGRGAVGPRRGCGLRGGDGRGSARCAGAEDFGGGIFLTQPTLDARWGVGLLVEYLDRWFGMMLNDYVT</sequence>
<accession>A0A319CNE3</accession>
<dbReference type="RefSeq" id="XP_025495801.1">
    <property type="nucleotide sequence ID" value="XM_025640205.1"/>
</dbReference>
<evidence type="ECO:0000256" key="1">
    <source>
        <dbReference type="SAM" id="MobiDB-lite"/>
    </source>
</evidence>
<dbReference type="AlphaFoldDB" id="A0A319CNE3"/>
<feature type="compositionally biased region" description="Low complexity" evidence="1">
    <location>
        <begin position="110"/>
        <end position="119"/>
    </location>
</feature>
<organism evidence="2 3">
    <name type="scientific">Aspergillus uvarum CBS 121591</name>
    <dbReference type="NCBI Taxonomy" id="1448315"/>
    <lineage>
        <taxon>Eukaryota</taxon>
        <taxon>Fungi</taxon>
        <taxon>Dikarya</taxon>
        <taxon>Ascomycota</taxon>
        <taxon>Pezizomycotina</taxon>
        <taxon>Eurotiomycetes</taxon>
        <taxon>Eurotiomycetidae</taxon>
        <taxon>Eurotiales</taxon>
        <taxon>Aspergillaceae</taxon>
        <taxon>Aspergillus</taxon>
        <taxon>Aspergillus subgen. Circumdati</taxon>
    </lineage>
</organism>
<feature type="region of interest" description="Disordered" evidence="1">
    <location>
        <begin position="1"/>
        <end position="76"/>
    </location>
</feature>
<protein>
    <submittedName>
        <fullName evidence="2">Uncharacterized protein</fullName>
    </submittedName>
</protein>
<feature type="non-terminal residue" evidence="2">
    <location>
        <position position="1"/>
    </location>
</feature>
<name>A0A319CNE3_9EURO</name>
<reference evidence="2 3" key="1">
    <citation type="submission" date="2016-12" db="EMBL/GenBank/DDBJ databases">
        <title>The genomes of Aspergillus section Nigri reveals drivers in fungal speciation.</title>
        <authorList>
            <consortium name="DOE Joint Genome Institute"/>
            <person name="Vesth T.C."/>
            <person name="Nybo J."/>
            <person name="Theobald S."/>
            <person name="Brandl J."/>
            <person name="Frisvad J.C."/>
            <person name="Nielsen K.F."/>
            <person name="Lyhne E.K."/>
            <person name="Kogle M.E."/>
            <person name="Kuo A."/>
            <person name="Riley R."/>
            <person name="Clum A."/>
            <person name="Nolan M."/>
            <person name="Lipzen A."/>
            <person name="Salamov A."/>
            <person name="Henrissat B."/>
            <person name="Wiebenga A."/>
            <person name="De Vries R.P."/>
            <person name="Grigoriev I.V."/>
            <person name="Mortensen U.H."/>
            <person name="Andersen M.R."/>
            <person name="Baker S.E."/>
        </authorList>
    </citation>
    <scope>NUCLEOTIDE SEQUENCE [LARGE SCALE GENOMIC DNA]</scope>
    <source>
        <strain evidence="2 3">CBS 121591</strain>
    </source>
</reference>
<feature type="compositionally biased region" description="Low complexity" evidence="1">
    <location>
        <begin position="45"/>
        <end position="63"/>
    </location>
</feature>
<dbReference type="VEuPathDB" id="FungiDB:BO82DRAFT_422482"/>
<dbReference type="GeneID" id="37142947"/>
<gene>
    <name evidence="2" type="ORF">BO82DRAFT_422482</name>
</gene>
<feature type="region of interest" description="Disordered" evidence="1">
    <location>
        <begin position="105"/>
        <end position="124"/>
    </location>
</feature>
<dbReference type="EMBL" id="KZ821679">
    <property type="protein sequence ID" value="PYH85601.1"/>
    <property type="molecule type" value="Genomic_DNA"/>
</dbReference>
<proteinExistence type="predicted"/>
<keyword evidence="3" id="KW-1185">Reference proteome</keyword>
<evidence type="ECO:0000313" key="3">
    <source>
        <dbReference type="Proteomes" id="UP000248340"/>
    </source>
</evidence>
<dbReference type="Proteomes" id="UP000248340">
    <property type="component" value="Unassembled WGS sequence"/>
</dbReference>
<evidence type="ECO:0000313" key="2">
    <source>
        <dbReference type="EMBL" id="PYH85601.1"/>
    </source>
</evidence>